<evidence type="ECO:0000313" key="2">
    <source>
        <dbReference type="EMBL" id="ETV69690.1"/>
    </source>
</evidence>
<gene>
    <name evidence="2" type="ORF">H257_14553</name>
</gene>
<proteinExistence type="predicted"/>
<organism evidence="2">
    <name type="scientific">Aphanomyces astaci</name>
    <name type="common">Crayfish plague agent</name>
    <dbReference type="NCBI Taxonomy" id="112090"/>
    <lineage>
        <taxon>Eukaryota</taxon>
        <taxon>Sar</taxon>
        <taxon>Stramenopiles</taxon>
        <taxon>Oomycota</taxon>
        <taxon>Saprolegniomycetes</taxon>
        <taxon>Saprolegniales</taxon>
        <taxon>Verrucalvaceae</taxon>
        <taxon>Aphanomyces</taxon>
    </lineage>
</organism>
<protein>
    <submittedName>
        <fullName evidence="2">Uncharacterized protein</fullName>
    </submittedName>
</protein>
<feature type="compositionally biased region" description="Basic residues" evidence="1">
    <location>
        <begin position="1"/>
        <end position="11"/>
    </location>
</feature>
<dbReference type="VEuPathDB" id="FungiDB:H257_14553"/>
<feature type="compositionally biased region" description="Polar residues" evidence="1">
    <location>
        <begin position="49"/>
        <end position="61"/>
    </location>
</feature>
<sequence>MAKPLKTRCKQGRPVDHGHALDFGFSSRGRNGERGGEVARVAGALCHRQVSSATKPSTGQKPSLAAGRA</sequence>
<feature type="region of interest" description="Disordered" evidence="1">
    <location>
        <begin position="48"/>
        <end position="69"/>
    </location>
</feature>
<name>W4FQD7_APHAT</name>
<dbReference type="AlphaFoldDB" id="W4FQD7"/>
<accession>W4FQD7</accession>
<dbReference type="RefSeq" id="XP_009840704.1">
    <property type="nucleotide sequence ID" value="XM_009842402.1"/>
</dbReference>
<feature type="region of interest" description="Disordered" evidence="1">
    <location>
        <begin position="1"/>
        <end position="36"/>
    </location>
</feature>
<reference evidence="2" key="1">
    <citation type="submission" date="2013-12" db="EMBL/GenBank/DDBJ databases">
        <title>The Genome Sequence of Aphanomyces astaci APO3.</title>
        <authorList>
            <consortium name="The Broad Institute Genomics Platform"/>
            <person name="Russ C."/>
            <person name="Tyler B."/>
            <person name="van West P."/>
            <person name="Dieguez-Uribeondo J."/>
            <person name="Young S.K."/>
            <person name="Zeng Q."/>
            <person name="Gargeya S."/>
            <person name="Fitzgerald M."/>
            <person name="Abouelleil A."/>
            <person name="Alvarado L."/>
            <person name="Chapman S.B."/>
            <person name="Gainer-Dewar J."/>
            <person name="Goldberg J."/>
            <person name="Griggs A."/>
            <person name="Gujja S."/>
            <person name="Hansen M."/>
            <person name="Howarth C."/>
            <person name="Imamovic A."/>
            <person name="Ireland A."/>
            <person name="Larimer J."/>
            <person name="McCowan C."/>
            <person name="Murphy C."/>
            <person name="Pearson M."/>
            <person name="Poon T.W."/>
            <person name="Priest M."/>
            <person name="Roberts A."/>
            <person name="Saif S."/>
            <person name="Shea T."/>
            <person name="Sykes S."/>
            <person name="Wortman J."/>
            <person name="Nusbaum C."/>
            <person name="Birren B."/>
        </authorList>
    </citation>
    <scope>NUCLEOTIDE SEQUENCE [LARGE SCALE GENOMIC DNA]</scope>
    <source>
        <strain evidence="2">APO3</strain>
    </source>
</reference>
<evidence type="ECO:0000256" key="1">
    <source>
        <dbReference type="SAM" id="MobiDB-lite"/>
    </source>
</evidence>
<dbReference type="EMBL" id="KI913172">
    <property type="protein sequence ID" value="ETV69690.1"/>
    <property type="molecule type" value="Genomic_DNA"/>
</dbReference>
<dbReference type="GeneID" id="20816549"/>